<dbReference type="Pfam" id="PF20405">
    <property type="entry name" value="DUF6695"/>
    <property type="match status" value="1"/>
</dbReference>
<gene>
    <name evidence="3" type="ORF">GCM10010976_11000</name>
</gene>
<feature type="domain" description="Type VI secretion system effector TseH-like" evidence="2">
    <location>
        <begin position="7"/>
        <end position="173"/>
    </location>
</feature>
<accession>A0A917GDZ8</accession>
<keyword evidence="4" id="KW-1185">Reference proteome</keyword>
<dbReference type="Proteomes" id="UP000625976">
    <property type="component" value="Unassembled WGS sequence"/>
</dbReference>
<evidence type="ECO:0000313" key="4">
    <source>
        <dbReference type="Proteomes" id="UP000625976"/>
    </source>
</evidence>
<dbReference type="Pfam" id="PF25218">
    <property type="entry name" value="TseH"/>
    <property type="match status" value="1"/>
</dbReference>
<dbReference type="InterPro" id="IPR057382">
    <property type="entry name" value="TseH"/>
</dbReference>
<evidence type="ECO:0000259" key="2">
    <source>
        <dbReference type="Pfam" id="PF25218"/>
    </source>
</evidence>
<reference evidence="3" key="1">
    <citation type="journal article" date="2014" name="Int. J. Syst. Evol. Microbiol.">
        <title>Complete genome sequence of Corynebacterium casei LMG S-19264T (=DSM 44701T), isolated from a smear-ripened cheese.</title>
        <authorList>
            <consortium name="US DOE Joint Genome Institute (JGI-PGF)"/>
            <person name="Walter F."/>
            <person name="Albersmeier A."/>
            <person name="Kalinowski J."/>
            <person name="Ruckert C."/>
        </authorList>
    </citation>
    <scope>NUCLEOTIDE SEQUENCE</scope>
    <source>
        <strain evidence="3">CGMCC 1.12751</strain>
    </source>
</reference>
<comment type="caution">
    <text evidence="3">The sequence shown here is derived from an EMBL/GenBank/DDBJ whole genome shotgun (WGS) entry which is preliminary data.</text>
</comment>
<protein>
    <submittedName>
        <fullName evidence="3">Uncharacterized protein</fullName>
    </submittedName>
</protein>
<evidence type="ECO:0000313" key="3">
    <source>
        <dbReference type="EMBL" id="GGG41207.1"/>
    </source>
</evidence>
<name>A0A917GDZ8_9FLAO</name>
<dbReference type="AlphaFoldDB" id="A0A917GDZ8"/>
<evidence type="ECO:0000259" key="1">
    <source>
        <dbReference type="Pfam" id="PF20405"/>
    </source>
</evidence>
<feature type="domain" description="DUF6695" evidence="1">
    <location>
        <begin position="251"/>
        <end position="329"/>
    </location>
</feature>
<reference evidence="3" key="2">
    <citation type="submission" date="2020-09" db="EMBL/GenBank/DDBJ databases">
        <authorList>
            <person name="Sun Q."/>
            <person name="Zhou Y."/>
        </authorList>
    </citation>
    <scope>NUCLEOTIDE SEQUENCE</scope>
    <source>
        <strain evidence="3">CGMCC 1.12751</strain>
    </source>
</reference>
<organism evidence="3 4">
    <name type="scientific">Bizionia arctica</name>
    <dbReference type="NCBI Taxonomy" id="1495645"/>
    <lineage>
        <taxon>Bacteria</taxon>
        <taxon>Pseudomonadati</taxon>
        <taxon>Bacteroidota</taxon>
        <taxon>Flavobacteriia</taxon>
        <taxon>Flavobacteriales</taxon>
        <taxon>Flavobacteriaceae</taxon>
        <taxon>Bizionia</taxon>
    </lineage>
</organism>
<dbReference type="InterPro" id="IPR046517">
    <property type="entry name" value="DUF6695"/>
</dbReference>
<sequence length="329" mass="37403">MDNSGIIITLGYPETVVMISDEWYVNYLHYLGIGTKNYVRAGHAALVLIDKKTGFLEYYDFGRYITSSSNGRVRSKDTDCELEFPMVAKIGNENILNLNDILEFLSTNPELTHGKGTMYASVNNEINYFEAKKYILELQDKQQVRYSAFITGASNCARFVTDALIASVTNNSIKKRLRRSKRFTPSTVGNVLIAALNSKVYQVDETGKFLDNKLSIRAINKTCFLDKLVNHKPDFEGTLLPKALDHVHEFAQWLPGIGSGAWFELHETEILHEYVFRRISPYGNVDIHAIFAVNDTSFAFGDGFTFMHNSTCKSLHIKQDEKTYIFNRI</sequence>
<dbReference type="RefSeq" id="WP_188462619.1">
    <property type="nucleotide sequence ID" value="NZ_BMFQ01000001.1"/>
</dbReference>
<proteinExistence type="predicted"/>
<dbReference type="EMBL" id="BMFQ01000001">
    <property type="protein sequence ID" value="GGG41207.1"/>
    <property type="molecule type" value="Genomic_DNA"/>
</dbReference>